<protein>
    <recommendedName>
        <fullName evidence="3">YqzL-like protein</fullName>
    </recommendedName>
</protein>
<dbReference type="Proteomes" id="UP000049855">
    <property type="component" value="Unassembled WGS sequence"/>
</dbReference>
<reference evidence="2" key="1">
    <citation type="submission" date="2015-03" db="EMBL/GenBank/DDBJ databases">
        <authorList>
            <person name="Nijsse Bart"/>
        </authorList>
    </citation>
    <scope>NUCLEOTIDE SEQUENCE [LARGE SCALE GENOMIC DNA]</scope>
</reference>
<evidence type="ECO:0000313" key="2">
    <source>
        <dbReference type="Proteomes" id="UP000049855"/>
    </source>
</evidence>
<dbReference type="InterPro" id="IPR025617">
    <property type="entry name" value="YqzL"/>
</dbReference>
<name>A0A0U1L2K9_9FIRM</name>
<keyword evidence="2" id="KW-1185">Reference proteome</keyword>
<dbReference type="RefSeq" id="WP_028972180.1">
    <property type="nucleotide sequence ID" value="NZ_CTRP01000014.1"/>
</dbReference>
<organism evidence="1 2">
    <name type="scientific">Sporomusa ovata</name>
    <dbReference type="NCBI Taxonomy" id="2378"/>
    <lineage>
        <taxon>Bacteria</taxon>
        <taxon>Bacillati</taxon>
        <taxon>Bacillota</taxon>
        <taxon>Negativicutes</taxon>
        <taxon>Selenomonadales</taxon>
        <taxon>Sporomusaceae</taxon>
        <taxon>Sporomusa</taxon>
    </lineage>
</organism>
<dbReference type="AlphaFoldDB" id="A0A0U1L2K9"/>
<accession>A0A0U1L2K9</accession>
<evidence type="ECO:0000313" key="1">
    <source>
        <dbReference type="EMBL" id="CQR73927.1"/>
    </source>
</evidence>
<sequence>MLLRETLWEIFFSTGNIDAYLAYRACSDCHCSNQQQSDDEPTQSLLAEKYSSKDLLREVKWH</sequence>
<dbReference type="Pfam" id="PF14006">
    <property type="entry name" value="YqzL"/>
    <property type="match status" value="1"/>
</dbReference>
<dbReference type="EMBL" id="CTRP01000014">
    <property type="protein sequence ID" value="CQR73927.1"/>
    <property type="molecule type" value="Genomic_DNA"/>
</dbReference>
<proteinExistence type="predicted"/>
<gene>
    <name evidence="1" type="ORF">SpAn4DRAFT_0389</name>
</gene>
<evidence type="ECO:0008006" key="3">
    <source>
        <dbReference type="Google" id="ProtNLM"/>
    </source>
</evidence>